<gene>
    <name evidence="1" type="ORF">HID58_069437</name>
</gene>
<evidence type="ECO:0000313" key="1">
    <source>
        <dbReference type="EMBL" id="KAH0872075.1"/>
    </source>
</evidence>
<keyword evidence="2" id="KW-1185">Reference proteome</keyword>
<accession>A0ABQ7YVY5</accession>
<evidence type="ECO:0000313" key="2">
    <source>
        <dbReference type="Proteomes" id="UP000824890"/>
    </source>
</evidence>
<name>A0ABQ7YVY5_BRANA</name>
<reference evidence="1 2" key="1">
    <citation type="submission" date="2021-05" db="EMBL/GenBank/DDBJ databases">
        <title>Genome Assembly of Synthetic Allotetraploid Brassica napus Reveals Homoeologous Exchanges between Subgenomes.</title>
        <authorList>
            <person name="Davis J.T."/>
        </authorList>
    </citation>
    <scope>NUCLEOTIDE SEQUENCE [LARGE SCALE GENOMIC DNA]</scope>
    <source>
        <strain evidence="2">cv. Da-Ae</strain>
        <tissue evidence="1">Seedling</tissue>
    </source>
</reference>
<dbReference type="Proteomes" id="UP000824890">
    <property type="component" value="Unassembled WGS sequence"/>
</dbReference>
<sequence length="77" mass="8870">MKFMLTYHDIHHPDSTLLIQETNQYVMKVLTNMDNNTTDDLQFTLTIKGYSQNVTAKLDVDPIITDLEEINRLPTTG</sequence>
<proteinExistence type="predicted"/>
<comment type="caution">
    <text evidence="1">The sequence shown here is derived from an EMBL/GenBank/DDBJ whole genome shotgun (WGS) entry which is preliminary data.</text>
</comment>
<dbReference type="EMBL" id="JAGKQM010000016">
    <property type="protein sequence ID" value="KAH0872075.1"/>
    <property type="molecule type" value="Genomic_DNA"/>
</dbReference>
<organism evidence="1 2">
    <name type="scientific">Brassica napus</name>
    <name type="common">Rape</name>
    <dbReference type="NCBI Taxonomy" id="3708"/>
    <lineage>
        <taxon>Eukaryota</taxon>
        <taxon>Viridiplantae</taxon>
        <taxon>Streptophyta</taxon>
        <taxon>Embryophyta</taxon>
        <taxon>Tracheophyta</taxon>
        <taxon>Spermatophyta</taxon>
        <taxon>Magnoliopsida</taxon>
        <taxon>eudicotyledons</taxon>
        <taxon>Gunneridae</taxon>
        <taxon>Pentapetalae</taxon>
        <taxon>rosids</taxon>
        <taxon>malvids</taxon>
        <taxon>Brassicales</taxon>
        <taxon>Brassicaceae</taxon>
        <taxon>Brassiceae</taxon>
        <taxon>Brassica</taxon>
    </lineage>
</organism>
<protein>
    <submittedName>
        <fullName evidence="1">Uncharacterized protein</fullName>
    </submittedName>
</protein>